<dbReference type="AlphaFoldDB" id="A0A8C3AAH8"/>
<dbReference type="Ensembl" id="ENSCLMT00005039922.1">
    <property type="protein sequence ID" value="ENSCLMP00005038448.1"/>
    <property type="gene ID" value="ENSCLMG00005018213.1"/>
</dbReference>
<proteinExistence type="predicted"/>
<feature type="coiled-coil region" evidence="1">
    <location>
        <begin position="28"/>
        <end position="62"/>
    </location>
</feature>
<reference evidence="2" key="1">
    <citation type="submission" date="2025-08" db="UniProtKB">
        <authorList>
            <consortium name="Ensembl"/>
        </authorList>
    </citation>
    <scope>IDENTIFICATION</scope>
</reference>
<accession>A0A8C3AAH8</accession>
<organism evidence="2 3">
    <name type="scientific">Cyclopterus lumpus</name>
    <name type="common">Lumpsucker</name>
    <dbReference type="NCBI Taxonomy" id="8103"/>
    <lineage>
        <taxon>Eukaryota</taxon>
        <taxon>Metazoa</taxon>
        <taxon>Chordata</taxon>
        <taxon>Craniata</taxon>
        <taxon>Vertebrata</taxon>
        <taxon>Euteleostomi</taxon>
        <taxon>Actinopterygii</taxon>
        <taxon>Neopterygii</taxon>
        <taxon>Teleostei</taxon>
        <taxon>Neoteleostei</taxon>
        <taxon>Acanthomorphata</taxon>
        <taxon>Eupercaria</taxon>
        <taxon>Perciformes</taxon>
        <taxon>Cottioidei</taxon>
        <taxon>Cottales</taxon>
        <taxon>Cyclopteridae</taxon>
        <taxon>Cyclopterus</taxon>
    </lineage>
</organism>
<reference evidence="2" key="2">
    <citation type="submission" date="2025-09" db="UniProtKB">
        <authorList>
            <consortium name="Ensembl"/>
        </authorList>
    </citation>
    <scope>IDENTIFICATION</scope>
</reference>
<sequence>MTLIRESLDRLRSRIQTHTSLQGLTPRIQEQLQDNKHTRAELSKLELDLGSVKTQADELLANTQAAGDGSVGTGSNLLKRVSSLSQLWDETHAQAQERESWLLKLLDLALKFWSDISDVAAALGDAQQAVLDLNASRTDSETIRQSLETMQTLREDIDSLQGDLDTLGVLGMDLMSSCGDIDKPDVTKSLDEV</sequence>
<dbReference type="SUPFAM" id="SSF46966">
    <property type="entry name" value="Spectrin repeat"/>
    <property type="match status" value="2"/>
</dbReference>
<evidence type="ECO:0000256" key="1">
    <source>
        <dbReference type="SAM" id="Coils"/>
    </source>
</evidence>
<keyword evidence="1" id="KW-0175">Coiled coil</keyword>
<evidence type="ECO:0000313" key="3">
    <source>
        <dbReference type="Proteomes" id="UP000694565"/>
    </source>
</evidence>
<name>A0A8C3AAH8_CYCLU</name>
<dbReference type="GeneTree" id="ENSGT00940000177120"/>
<keyword evidence="3" id="KW-1185">Reference proteome</keyword>
<dbReference type="Proteomes" id="UP000694565">
    <property type="component" value="Unplaced"/>
</dbReference>
<dbReference type="Gene3D" id="1.20.58.60">
    <property type="match status" value="1"/>
</dbReference>
<protein>
    <submittedName>
        <fullName evidence="2">Uncharacterized protein</fullName>
    </submittedName>
</protein>
<evidence type="ECO:0000313" key="2">
    <source>
        <dbReference type="Ensembl" id="ENSCLMP00005038448.1"/>
    </source>
</evidence>